<dbReference type="EMBL" id="UGPN01000002">
    <property type="protein sequence ID" value="STY59895.1"/>
    <property type="molecule type" value="Genomic_DNA"/>
</dbReference>
<name>A0A378MWW2_MANHA</name>
<proteinExistence type="predicted"/>
<dbReference type="InterPro" id="IPR029063">
    <property type="entry name" value="SAM-dependent_MTases_sf"/>
</dbReference>
<sequence>MGEIEQRFIHNVTLAQQKFQNVVLYKHRGYSHQKMIELLANGYINYFDYIYIDGSHEAPDVLFDALLAHRLVRKGGVISFDDYLWSPDETGKQRHY</sequence>
<dbReference type="STRING" id="75985.WC39_13155"/>
<evidence type="ECO:0000313" key="2">
    <source>
        <dbReference type="Proteomes" id="UP000254802"/>
    </source>
</evidence>
<dbReference type="Pfam" id="PF13578">
    <property type="entry name" value="Methyltransf_24"/>
    <property type="match status" value="1"/>
</dbReference>
<protein>
    <recommendedName>
        <fullName evidence="3">Class I SAM-dependent methyltransferase</fullName>
    </recommendedName>
</protein>
<dbReference type="Gene3D" id="3.40.50.150">
    <property type="entry name" value="Vaccinia Virus protein VP39"/>
    <property type="match status" value="1"/>
</dbReference>
<evidence type="ECO:0000313" key="1">
    <source>
        <dbReference type="EMBL" id="STY59895.1"/>
    </source>
</evidence>
<reference evidence="1 2" key="1">
    <citation type="submission" date="2018-06" db="EMBL/GenBank/DDBJ databases">
        <authorList>
            <consortium name="Pathogen Informatics"/>
            <person name="Doyle S."/>
        </authorList>
    </citation>
    <scope>NUCLEOTIDE SEQUENCE [LARGE SCALE GENOMIC DNA]</scope>
    <source>
        <strain evidence="1 2">NCTC10638</strain>
    </source>
</reference>
<gene>
    <name evidence="1" type="ORF">NCTC10638_01082</name>
</gene>
<organism evidence="1 2">
    <name type="scientific">Mannheimia haemolytica</name>
    <name type="common">Pasteurella haemolytica</name>
    <dbReference type="NCBI Taxonomy" id="75985"/>
    <lineage>
        <taxon>Bacteria</taxon>
        <taxon>Pseudomonadati</taxon>
        <taxon>Pseudomonadota</taxon>
        <taxon>Gammaproteobacteria</taxon>
        <taxon>Pasteurellales</taxon>
        <taxon>Pasteurellaceae</taxon>
        <taxon>Mannheimia</taxon>
    </lineage>
</organism>
<accession>A0A378MWW2</accession>
<evidence type="ECO:0008006" key="3">
    <source>
        <dbReference type="Google" id="ProtNLM"/>
    </source>
</evidence>
<dbReference type="Proteomes" id="UP000254802">
    <property type="component" value="Unassembled WGS sequence"/>
</dbReference>
<dbReference type="SUPFAM" id="SSF53335">
    <property type="entry name" value="S-adenosyl-L-methionine-dependent methyltransferases"/>
    <property type="match status" value="1"/>
</dbReference>
<dbReference type="AlphaFoldDB" id="A0A378MWW2"/>